<comment type="caution">
    <text evidence="2">The sequence shown here is derived from an EMBL/GenBank/DDBJ whole genome shotgun (WGS) entry which is preliminary data.</text>
</comment>
<dbReference type="Proteomes" id="UP000554482">
    <property type="component" value="Unassembled WGS sequence"/>
</dbReference>
<protein>
    <submittedName>
        <fullName evidence="2">Uncharacterized protein</fullName>
    </submittedName>
</protein>
<proteinExistence type="predicted"/>
<evidence type="ECO:0000313" key="2">
    <source>
        <dbReference type="EMBL" id="KAF5187993.1"/>
    </source>
</evidence>
<dbReference type="EMBL" id="JABWDY010027307">
    <property type="protein sequence ID" value="KAF5187993.1"/>
    <property type="molecule type" value="Genomic_DNA"/>
</dbReference>
<gene>
    <name evidence="2" type="ORF">FRX31_022420</name>
</gene>
<feature type="region of interest" description="Disordered" evidence="1">
    <location>
        <begin position="1"/>
        <end position="23"/>
    </location>
</feature>
<keyword evidence="3" id="KW-1185">Reference proteome</keyword>
<evidence type="ECO:0000313" key="3">
    <source>
        <dbReference type="Proteomes" id="UP000554482"/>
    </source>
</evidence>
<sequence>MKFIRTSKVYSNKGTKPSFRKSQDDNLFEKPLSIGTDLGGVHKLNLYLMERRDTNNMNIKGLS</sequence>
<evidence type="ECO:0000256" key="1">
    <source>
        <dbReference type="SAM" id="MobiDB-lite"/>
    </source>
</evidence>
<dbReference type="AlphaFoldDB" id="A0A7J6VSW9"/>
<name>A0A7J6VSW9_THATH</name>
<organism evidence="2 3">
    <name type="scientific">Thalictrum thalictroides</name>
    <name type="common">Rue-anemone</name>
    <name type="synonym">Anemone thalictroides</name>
    <dbReference type="NCBI Taxonomy" id="46969"/>
    <lineage>
        <taxon>Eukaryota</taxon>
        <taxon>Viridiplantae</taxon>
        <taxon>Streptophyta</taxon>
        <taxon>Embryophyta</taxon>
        <taxon>Tracheophyta</taxon>
        <taxon>Spermatophyta</taxon>
        <taxon>Magnoliopsida</taxon>
        <taxon>Ranunculales</taxon>
        <taxon>Ranunculaceae</taxon>
        <taxon>Thalictroideae</taxon>
        <taxon>Thalictrum</taxon>
    </lineage>
</organism>
<reference evidence="2 3" key="1">
    <citation type="submission" date="2020-06" db="EMBL/GenBank/DDBJ databases">
        <title>Transcriptomic and genomic resources for Thalictrum thalictroides and T. hernandezii: Facilitating candidate gene discovery in an emerging model plant lineage.</title>
        <authorList>
            <person name="Arias T."/>
            <person name="Riano-Pachon D.M."/>
            <person name="Di Stilio V.S."/>
        </authorList>
    </citation>
    <scope>NUCLEOTIDE SEQUENCE [LARGE SCALE GENOMIC DNA]</scope>
    <source>
        <strain evidence="3">cv. WT478/WT964</strain>
        <tissue evidence="2">Leaves</tissue>
    </source>
</reference>
<accession>A0A7J6VSW9</accession>